<dbReference type="AlphaFoldDB" id="A0A4S8KFT7"/>
<comment type="caution">
    <text evidence="2">The sequence shown here is derived from an EMBL/GenBank/DDBJ whole genome shotgun (WGS) entry which is preliminary data.</text>
</comment>
<reference evidence="2 3" key="1">
    <citation type="journal article" date="2019" name="Nat. Plants">
        <title>Genome sequencing of Musa balbisiana reveals subgenome evolution and function divergence in polyploid bananas.</title>
        <authorList>
            <person name="Yao X."/>
        </authorList>
    </citation>
    <scope>NUCLEOTIDE SEQUENCE [LARGE SCALE GENOMIC DNA]</scope>
    <source>
        <strain evidence="3">cv. DH-PKW</strain>
        <tissue evidence="2">Leaves</tissue>
    </source>
</reference>
<dbReference type="Gene3D" id="2.120.10.80">
    <property type="entry name" value="Kelch-type beta propeller"/>
    <property type="match status" value="1"/>
</dbReference>
<accession>A0A4S8KFT7</accession>
<feature type="compositionally biased region" description="Basic and acidic residues" evidence="1">
    <location>
        <begin position="10"/>
        <end position="23"/>
    </location>
</feature>
<evidence type="ECO:0000313" key="3">
    <source>
        <dbReference type="Proteomes" id="UP000317650"/>
    </source>
</evidence>
<dbReference type="InterPro" id="IPR015915">
    <property type="entry name" value="Kelch-typ_b-propeller"/>
</dbReference>
<dbReference type="Proteomes" id="UP000317650">
    <property type="component" value="Chromosome 4"/>
</dbReference>
<keyword evidence="3" id="KW-1185">Reference proteome</keyword>
<protein>
    <recommendedName>
        <fullName evidence="4">Serine/threonine-protein phosphatase BSL3</fullName>
    </recommendedName>
</protein>
<gene>
    <name evidence="2" type="ORF">C4D60_Mb04t29990</name>
</gene>
<evidence type="ECO:0000256" key="1">
    <source>
        <dbReference type="SAM" id="MobiDB-lite"/>
    </source>
</evidence>
<name>A0A4S8KFT7_MUSBA</name>
<dbReference type="SUPFAM" id="SSF117281">
    <property type="entry name" value="Kelch motif"/>
    <property type="match status" value="1"/>
</dbReference>
<dbReference type="PANTHER" id="PTHR46422:SF4">
    <property type="entry name" value="SERINE_THREONINE-PROTEIN PHOSPHATASE BSL3"/>
    <property type="match status" value="1"/>
</dbReference>
<organism evidence="2 3">
    <name type="scientific">Musa balbisiana</name>
    <name type="common">Banana</name>
    <dbReference type="NCBI Taxonomy" id="52838"/>
    <lineage>
        <taxon>Eukaryota</taxon>
        <taxon>Viridiplantae</taxon>
        <taxon>Streptophyta</taxon>
        <taxon>Embryophyta</taxon>
        <taxon>Tracheophyta</taxon>
        <taxon>Spermatophyta</taxon>
        <taxon>Magnoliopsida</taxon>
        <taxon>Liliopsida</taxon>
        <taxon>Zingiberales</taxon>
        <taxon>Musaceae</taxon>
        <taxon>Musa</taxon>
    </lineage>
</organism>
<evidence type="ECO:0000313" key="2">
    <source>
        <dbReference type="EMBL" id="THU74119.1"/>
    </source>
</evidence>
<feature type="region of interest" description="Disordered" evidence="1">
    <location>
        <begin position="1"/>
        <end position="51"/>
    </location>
</feature>
<proteinExistence type="predicted"/>
<sequence>MEVDSSMPAEPDHDPAAANHHDPANGTSSPLPASGTASPPVEAQAVAAGPRPAPTFSVVNAIIEKKEDGPGCRCGHTLTAVAAVGEEGTPGYIGPRLILFGGATALEGNSAAPASPAGSAGIRLAGATADVHCYDVLSNKWTRLTPLGEPPSPRAAHVATAVGTMVVIQGGIGPAGLSAEDRGSSCSGPNTTAATEAAFADVWGPRYCCQTIFIYLYDIVLMCLRLTPLGEPPSPRAAHVATAVGTMVVIQGGIGPAGLFRRGSSCSGPNTTAATVA</sequence>
<dbReference type="EMBL" id="PYDT01000001">
    <property type="protein sequence ID" value="THU74119.1"/>
    <property type="molecule type" value="Genomic_DNA"/>
</dbReference>
<dbReference type="PANTHER" id="PTHR46422">
    <property type="entry name" value="SERINE/THREONINE-PROTEIN PHOSPHATASE BSL3"/>
    <property type="match status" value="1"/>
</dbReference>
<feature type="compositionally biased region" description="Polar residues" evidence="1">
    <location>
        <begin position="26"/>
        <end position="37"/>
    </location>
</feature>
<evidence type="ECO:0008006" key="4">
    <source>
        <dbReference type="Google" id="ProtNLM"/>
    </source>
</evidence>